<dbReference type="VEuPathDB" id="FungiDB:DIURU_003401"/>
<dbReference type="EMBL" id="SWFT01000105">
    <property type="protein sequence ID" value="KAA8901031.1"/>
    <property type="molecule type" value="Genomic_DNA"/>
</dbReference>
<sequence length="303" mass="31243">MKISSTLGFALIGVCVAVEPWFNTIEPSGDGFVKTEIAGQPYWYKTQLLPELDPGQIVYTTQGDVFDNIFSNFGQFSLLSDYVDNYSKYLSKFTDVIASLPTVVVGDPGVETANTDAGQAPSTSTQTQSLGDGVNVDSAGGGEADATSLTTAESSVPVESASVDSNERSLRGVTLTSSSAEESVTTAGGTAIAEDSLANNNGPGSVEQISTGNTAESSPDEQPTFADGNGDPTGMESAPGNHQNTIGTKATLTGNNNANTVVGKTTSKPGASHSTSSAESSQNDATTFEAEFWTFAALLMVLL</sequence>
<feature type="signal peptide" evidence="2">
    <location>
        <begin position="1"/>
        <end position="17"/>
    </location>
</feature>
<evidence type="ECO:0000313" key="3">
    <source>
        <dbReference type="EMBL" id="KAA8901031.1"/>
    </source>
</evidence>
<feature type="region of interest" description="Disordered" evidence="1">
    <location>
        <begin position="111"/>
        <end position="284"/>
    </location>
</feature>
<comment type="caution">
    <text evidence="3">The sequence shown here is derived from an EMBL/GenBank/DDBJ whole genome shotgun (WGS) entry which is preliminary data.</text>
</comment>
<evidence type="ECO:0000256" key="2">
    <source>
        <dbReference type="SAM" id="SignalP"/>
    </source>
</evidence>
<gene>
    <name evidence="3" type="ORF">DIURU_003401</name>
</gene>
<feature type="compositionally biased region" description="Low complexity" evidence="1">
    <location>
        <begin position="272"/>
        <end position="281"/>
    </location>
</feature>
<protein>
    <submittedName>
        <fullName evidence="3">Uncharacterized protein</fullName>
    </submittedName>
</protein>
<keyword evidence="2" id="KW-0732">Signal</keyword>
<feature type="compositionally biased region" description="Polar residues" evidence="1">
    <location>
        <begin position="112"/>
        <end position="130"/>
    </location>
</feature>
<feature type="compositionally biased region" description="Polar residues" evidence="1">
    <location>
        <begin position="197"/>
        <end position="221"/>
    </location>
</feature>
<name>A0A642UKZ3_DIURU</name>
<evidence type="ECO:0000313" key="4">
    <source>
        <dbReference type="Proteomes" id="UP000449547"/>
    </source>
</evidence>
<reference evidence="3 4" key="1">
    <citation type="submission" date="2019-07" db="EMBL/GenBank/DDBJ databases">
        <title>Genome assembly of two rare yeast pathogens: Diutina rugosa and Trichomonascus ciferrii.</title>
        <authorList>
            <person name="Mixao V."/>
            <person name="Saus E."/>
            <person name="Hansen A."/>
            <person name="Lass-Flor C."/>
            <person name="Gabaldon T."/>
        </authorList>
    </citation>
    <scope>NUCLEOTIDE SEQUENCE [LARGE SCALE GENOMIC DNA]</scope>
    <source>
        <strain evidence="3 4">CBS 613</strain>
    </source>
</reference>
<accession>A0A642UKZ3</accession>
<feature type="compositionally biased region" description="Low complexity" evidence="1">
    <location>
        <begin position="173"/>
        <end position="187"/>
    </location>
</feature>
<proteinExistence type="predicted"/>
<dbReference type="Proteomes" id="UP000449547">
    <property type="component" value="Unassembled WGS sequence"/>
</dbReference>
<feature type="compositionally biased region" description="Low complexity" evidence="1">
    <location>
        <begin position="152"/>
        <end position="164"/>
    </location>
</feature>
<evidence type="ECO:0000256" key="1">
    <source>
        <dbReference type="SAM" id="MobiDB-lite"/>
    </source>
</evidence>
<dbReference type="RefSeq" id="XP_034011654.1">
    <property type="nucleotide sequence ID" value="XM_034156160.1"/>
</dbReference>
<dbReference type="GeneID" id="54782052"/>
<dbReference type="AlphaFoldDB" id="A0A642UKZ3"/>
<feature type="chain" id="PRO_5024828483" evidence="2">
    <location>
        <begin position="18"/>
        <end position="303"/>
    </location>
</feature>
<feature type="compositionally biased region" description="Polar residues" evidence="1">
    <location>
        <begin position="240"/>
        <end position="269"/>
    </location>
</feature>
<keyword evidence="4" id="KW-1185">Reference proteome</keyword>
<organism evidence="3 4">
    <name type="scientific">Diutina rugosa</name>
    <name type="common">Yeast</name>
    <name type="synonym">Candida rugosa</name>
    <dbReference type="NCBI Taxonomy" id="5481"/>
    <lineage>
        <taxon>Eukaryota</taxon>
        <taxon>Fungi</taxon>
        <taxon>Dikarya</taxon>
        <taxon>Ascomycota</taxon>
        <taxon>Saccharomycotina</taxon>
        <taxon>Pichiomycetes</taxon>
        <taxon>Debaryomycetaceae</taxon>
        <taxon>Diutina</taxon>
    </lineage>
</organism>